<organism evidence="2">
    <name type="scientific">Oryza meridionalis</name>
    <dbReference type="NCBI Taxonomy" id="40149"/>
    <lineage>
        <taxon>Eukaryota</taxon>
        <taxon>Viridiplantae</taxon>
        <taxon>Streptophyta</taxon>
        <taxon>Embryophyta</taxon>
        <taxon>Tracheophyta</taxon>
        <taxon>Spermatophyta</taxon>
        <taxon>Magnoliopsida</taxon>
        <taxon>Liliopsida</taxon>
        <taxon>Poales</taxon>
        <taxon>Poaceae</taxon>
        <taxon>BOP clade</taxon>
        <taxon>Oryzoideae</taxon>
        <taxon>Oryzeae</taxon>
        <taxon>Oryzinae</taxon>
        <taxon>Oryza</taxon>
    </lineage>
</organism>
<dbReference type="HOGENOM" id="CLU_2137666_0_0_1"/>
<dbReference type="AlphaFoldDB" id="A0A0E0FDY2"/>
<evidence type="ECO:0000313" key="3">
    <source>
        <dbReference type="Proteomes" id="UP000008021"/>
    </source>
</evidence>
<proteinExistence type="predicted"/>
<feature type="region of interest" description="Disordered" evidence="1">
    <location>
        <begin position="86"/>
        <end position="111"/>
    </location>
</feature>
<sequence>MACGGRFLNRGFALLCVNEMDRFWCCCWFHWFMPSASAARAHHKAVIRRTPASSHHVNLRSCLVFLAPFGLQTKLWLNVEKADRASKTKQHTNHHIQLSLNKHTGSSSTANQKGLSKICATTAKV</sequence>
<protein>
    <submittedName>
        <fullName evidence="2">Uncharacterized protein</fullName>
    </submittedName>
</protein>
<evidence type="ECO:0000313" key="2">
    <source>
        <dbReference type="EnsemblPlants" id="OMERI12G12930.1"/>
    </source>
</evidence>
<reference evidence="2" key="1">
    <citation type="submission" date="2015-04" db="UniProtKB">
        <authorList>
            <consortium name="EnsemblPlants"/>
        </authorList>
    </citation>
    <scope>IDENTIFICATION</scope>
</reference>
<feature type="compositionally biased region" description="Polar residues" evidence="1">
    <location>
        <begin position="95"/>
        <end position="111"/>
    </location>
</feature>
<dbReference type="Proteomes" id="UP000008021">
    <property type="component" value="Chromosome 12"/>
</dbReference>
<dbReference type="Gramene" id="OMERI12G12930.1">
    <property type="protein sequence ID" value="OMERI12G12930.1"/>
    <property type="gene ID" value="OMERI12G12930"/>
</dbReference>
<keyword evidence="3" id="KW-1185">Reference proteome</keyword>
<dbReference type="EnsemblPlants" id="OMERI12G12930.1">
    <property type="protein sequence ID" value="OMERI12G12930.1"/>
    <property type="gene ID" value="OMERI12G12930"/>
</dbReference>
<name>A0A0E0FDY2_9ORYZ</name>
<accession>A0A0E0FDY2</accession>
<reference evidence="2" key="2">
    <citation type="submission" date="2018-05" db="EMBL/GenBank/DDBJ databases">
        <title>OmerRS3 (Oryza meridionalis Reference Sequence Version 3).</title>
        <authorList>
            <person name="Zhang J."/>
            <person name="Kudrna D."/>
            <person name="Lee S."/>
            <person name="Talag J."/>
            <person name="Welchert J."/>
            <person name="Wing R.A."/>
        </authorList>
    </citation>
    <scope>NUCLEOTIDE SEQUENCE [LARGE SCALE GENOMIC DNA]</scope>
    <source>
        <strain evidence="2">cv. OR44</strain>
    </source>
</reference>
<evidence type="ECO:0000256" key="1">
    <source>
        <dbReference type="SAM" id="MobiDB-lite"/>
    </source>
</evidence>